<dbReference type="InterPro" id="IPR033443">
    <property type="entry name" value="PROP1-like_PPR_dom"/>
</dbReference>
<gene>
    <name evidence="4" type="ORF">CINCED_3A023894</name>
</gene>
<evidence type="ECO:0000259" key="3">
    <source>
        <dbReference type="Pfam" id="PF17177"/>
    </source>
</evidence>
<feature type="repeat" description="PPR" evidence="2">
    <location>
        <begin position="196"/>
        <end position="230"/>
    </location>
</feature>
<dbReference type="Gene3D" id="1.25.40.10">
    <property type="entry name" value="Tetratricopeptide repeat domain"/>
    <property type="match status" value="3"/>
</dbReference>
<evidence type="ECO:0000313" key="5">
    <source>
        <dbReference type="Proteomes" id="UP000325440"/>
    </source>
</evidence>
<dbReference type="GO" id="GO:0000049">
    <property type="term" value="F:tRNA binding"/>
    <property type="evidence" value="ECO:0007669"/>
    <property type="project" value="TreeGrafter"/>
</dbReference>
<dbReference type="AlphaFoldDB" id="A0A5E4MKK1"/>
<name>A0A5E4MKK1_9HEMI</name>
<dbReference type="EMBL" id="CABPRJ010000959">
    <property type="protein sequence ID" value="VVC32775.1"/>
    <property type="molecule type" value="Genomic_DNA"/>
</dbReference>
<evidence type="ECO:0000256" key="2">
    <source>
        <dbReference type="PROSITE-ProRule" id="PRU00708"/>
    </source>
</evidence>
<dbReference type="PANTHER" id="PTHR24014:SF6">
    <property type="entry name" value="PENTATRICOPEPTIDE REPEAT-CONTAINING PROTEIN 1, MITOCHONDRIAL"/>
    <property type="match status" value="1"/>
</dbReference>
<dbReference type="Pfam" id="PF17177">
    <property type="entry name" value="PPR_long"/>
    <property type="match status" value="1"/>
</dbReference>
<sequence>MPHPYMGAFVNSAQVHTRAIKPFTLRKPAIIAMHNCSKIQSQREHLDVLSKINQQLFGFKFNMISFNRVLHLISIQSVKSNLNYQYCRNIRNLSSIKNVLSNDYRKKTENISFTTVQNTDADIFGTLNDNVEINDKLDSLPPEPDDIIQYDKNEEYKRLHINEYHKIIQELIKQHKIADAIDVLETRMLNERAKPDYYIYNMLISSCGKVGYVQKAFHLFNQMKKNGIKTTPATYTSLFNACANSPYKDDALKRAKQLHNLMSLKPIEPNMFIYHAMIKAFGRTGDLLTAFSLVDEMLEKKYKLNDQTFNFLLQACISDKEAGFRHALLVWRKMISKRVRPSIYTYNLLLKCTRECGLGDEFETRKVIGQIIDDPHLLLTECKLQESLKNIELSNILIQSNNENKLSITENRPNLLDVKPYFGNIVGISDIKTPEERLILMGGCSGFLKNMKINKVKPDIKVFTQLLEVIPSTLAAEQNLLNEISKSAVRLDIDFCNILIKKRSLRFDYEEAKNVLNIIKSETLSVDVVTFGVLALGCKNKKEAKDLIKIIADTGFRVNTEILGTMLAQACYHYNFAYVIYIMNMVKHEEINPNKIFMDRLGRFDKTIKDLIKQRKTIEGVNPDFIKSFYFKEGFRKFQNFYKKWLLEVKVEEELHPWDQFKKIKNKNELV</sequence>
<organism evidence="4 5">
    <name type="scientific">Cinara cedri</name>
    <dbReference type="NCBI Taxonomy" id="506608"/>
    <lineage>
        <taxon>Eukaryota</taxon>
        <taxon>Metazoa</taxon>
        <taxon>Ecdysozoa</taxon>
        <taxon>Arthropoda</taxon>
        <taxon>Hexapoda</taxon>
        <taxon>Insecta</taxon>
        <taxon>Pterygota</taxon>
        <taxon>Neoptera</taxon>
        <taxon>Paraneoptera</taxon>
        <taxon>Hemiptera</taxon>
        <taxon>Sternorrhyncha</taxon>
        <taxon>Aphidomorpha</taxon>
        <taxon>Aphidoidea</taxon>
        <taxon>Aphididae</taxon>
        <taxon>Lachninae</taxon>
        <taxon>Cinara</taxon>
    </lineage>
</organism>
<keyword evidence="5" id="KW-1185">Reference proteome</keyword>
<dbReference type="OrthoDB" id="185373at2759"/>
<proteinExistence type="predicted"/>
<keyword evidence="1" id="KW-0677">Repeat</keyword>
<feature type="repeat" description="PPR" evidence="2">
    <location>
        <begin position="270"/>
        <end position="304"/>
    </location>
</feature>
<dbReference type="GO" id="GO:0005759">
    <property type="term" value="C:mitochondrial matrix"/>
    <property type="evidence" value="ECO:0007669"/>
    <property type="project" value="TreeGrafter"/>
</dbReference>
<dbReference type="GO" id="GO:0042780">
    <property type="term" value="P:tRNA 3'-end processing"/>
    <property type="evidence" value="ECO:0007669"/>
    <property type="project" value="TreeGrafter"/>
</dbReference>
<feature type="domain" description="PROP1-like PPR" evidence="3">
    <location>
        <begin position="200"/>
        <end position="362"/>
    </location>
</feature>
<evidence type="ECO:0000256" key="1">
    <source>
        <dbReference type="ARBA" id="ARBA00022737"/>
    </source>
</evidence>
<dbReference type="NCBIfam" id="TIGR00756">
    <property type="entry name" value="PPR"/>
    <property type="match status" value="2"/>
</dbReference>
<dbReference type="InterPro" id="IPR011990">
    <property type="entry name" value="TPR-like_helical_dom_sf"/>
</dbReference>
<accession>A0A5E4MKK1</accession>
<dbReference type="PROSITE" id="PS51375">
    <property type="entry name" value="PPR"/>
    <property type="match status" value="2"/>
</dbReference>
<reference evidence="4 5" key="1">
    <citation type="submission" date="2019-08" db="EMBL/GenBank/DDBJ databases">
        <authorList>
            <person name="Alioto T."/>
            <person name="Alioto T."/>
            <person name="Gomez Garrido J."/>
        </authorList>
    </citation>
    <scope>NUCLEOTIDE SEQUENCE [LARGE SCALE GENOMIC DNA]</scope>
</reference>
<evidence type="ECO:0000313" key="4">
    <source>
        <dbReference type="EMBL" id="VVC32775.1"/>
    </source>
</evidence>
<dbReference type="Proteomes" id="UP000325440">
    <property type="component" value="Unassembled WGS sequence"/>
</dbReference>
<dbReference type="InterPro" id="IPR002885">
    <property type="entry name" value="PPR_rpt"/>
</dbReference>
<dbReference type="PANTHER" id="PTHR24014">
    <property type="entry name" value="2-OXOGLUTARATE AND IRON-DEPENDENT OXYGENASE DOMAIN-CONTAINING PROTEIN 2"/>
    <property type="match status" value="1"/>
</dbReference>
<protein>
    <submittedName>
        <fullName evidence="4">Pentacotripeptide-repeat region of PRORP,Pentatricopeptide repeat</fullName>
    </submittedName>
</protein>